<dbReference type="Gene3D" id="3.40.50.620">
    <property type="entry name" value="HUPs"/>
    <property type="match status" value="1"/>
</dbReference>
<comment type="caution">
    <text evidence="4">The sequence shown here is derived from an EMBL/GenBank/DDBJ whole genome shotgun (WGS) entry which is preliminary data.</text>
</comment>
<evidence type="ECO:0000313" key="5">
    <source>
        <dbReference type="Proteomes" id="UP000827721"/>
    </source>
</evidence>
<dbReference type="Proteomes" id="UP000827721">
    <property type="component" value="Unassembled WGS sequence"/>
</dbReference>
<evidence type="ECO:0000313" key="4">
    <source>
        <dbReference type="EMBL" id="KAH7557216.1"/>
    </source>
</evidence>
<dbReference type="HAMAP" id="MF_03054">
    <property type="entry name" value="CTU2"/>
    <property type="match status" value="1"/>
</dbReference>
<comment type="pathway">
    <text evidence="3">tRNA modification; 5-methoxycarbonylmethyl-2-thiouridine-tRNA biosynthesis.</text>
</comment>
<evidence type="ECO:0000256" key="3">
    <source>
        <dbReference type="HAMAP-Rule" id="MF_03054"/>
    </source>
</evidence>
<comment type="subcellular location">
    <subcellularLocation>
        <location evidence="3">Cytoplasm</location>
    </subcellularLocation>
</comment>
<comment type="similarity">
    <text evidence="3">Belongs to the CTU2/NCS2 family.</text>
</comment>
<keyword evidence="5" id="KW-1185">Reference proteome</keyword>
<keyword evidence="1 3" id="KW-0963">Cytoplasm</keyword>
<name>A0ABQ8HF15_9ROSI</name>
<proteinExistence type="inferred from homology"/>
<accession>A0ABQ8HF15</accession>
<keyword evidence="2 3" id="KW-0819">tRNA processing</keyword>
<organism evidence="4 5">
    <name type="scientific">Xanthoceras sorbifolium</name>
    <dbReference type="NCBI Taxonomy" id="99658"/>
    <lineage>
        <taxon>Eukaryota</taxon>
        <taxon>Viridiplantae</taxon>
        <taxon>Streptophyta</taxon>
        <taxon>Embryophyta</taxon>
        <taxon>Tracheophyta</taxon>
        <taxon>Spermatophyta</taxon>
        <taxon>Magnoliopsida</taxon>
        <taxon>eudicotyledons</taxon>
        <taxon>Gunneridae</taxon>
        <taxon>Pentapetalae</taxon>
        <taxon>rosids</taxon>
        <taxon>malvids</taxon>
        <taxon>Sapindales</taxon>
        <taxon>Sapindaceae</taxon>
        <taxon>Xanthoceroideae</taxon>
        <taxon>Xanthoceras</taxon>
    </lineage>
</organism>
<evidence type="ECO:0000256" key="2">
    <source>
        <dbReference type="ARBA" id="ARBA00022694"/>
    </source>
</evidence>
<sequence>MACDSSTCQSNCYKRQLVEEEPIASKSGDSNKQSVCVKCKAKEAVSGAGEDGRFCRECFRSNLYGKFKLAVTSNAMITPSDNVLVAFSGGPSSRVVLQFIHEMQQRAQKNFDASKDRSLPVFGVGVTYIDESAYHSVPSCEIDEAIEDIRSIVSNLAPPAKELHIVPIEGVFALDSLDCERERLKTLLDSVSDATGKEDLLLHLRMLTLQKRRSAAFDGVVQDVFTHKYLRLQVASENGYNRLVLGLCTSRIACHVITATVKGQGYSLPADIQYVDARWEVPVVLPLRDCLASELNMFCHLDGLKTLEFSNGPCSGINGLVSSFVKLLQEENPSRECTIVRTAGKLTPFHFNRIPELNDSNVPLATRRRQKRFNLKPNESISSESFCPLCFSPLSKSDLSSLSSFESCQDYDILGAACSSCRFQIFPKDPSSMEHFYSVLPQPLLIRAKKCSNGNRSLLRQFQKDGSNLQPTSNIDNQVLAAANCLPKE</sequence>
<reference evidence="4 5" key="1">
    <citation type="submission" date="2021-02" db="EMBL/GenBank/DDBJ databases">
        <title>Plant Genome Project.</title>
        <authorList>
            <person name="Zhang R.-G."/>
        </authorList>
    </citation>
    <scope>NUCLEOTIDE SEQUENCE [LARGE SCALE GENOMIC DNA]</scope>
    <source>
        <tissue evidence="4">Leaves</tissue>
    </source>
</reference>
<gene>
    <name evidence="4" type="ORF">JRO89_XS11G0076300</name>
</gene>
<dbReference type="EMBL" id="JAFEMO010000011">
    <property type="protein sequence ID" value="KAH7557216.1"/>
    <property type="molecule type" value="Genomic_DNA"/>
</dbReference>
<dbReference type="InterPro" id="IPR019407">
    <property type="entry name" value="CTU2"/>
</dbReference>
<dbReference type="PANTHER" id="PTHR20882">
    <property type="entry name" value="CYTOPLASMIC TRNA 2-THIOLATION PROTEIN 2"/>
    <property type="match status" value="1"/>
</dbReference>
<dbReference type="InterPro" id="IPR014729">
    <property type="entry name" value="Rossmann-like_a/b/a_fold"/>
</dbReference>
<protein>
    <recommendedName>
        <fullName evidence="3">Cytoplasmic tRNA 2-thiolation protein 2</fullName>
    </recommendedName>
</protein>
<comment type="function">
    <text evidence="3">Plays a central role in 2-thiolation of mcm(5)S(2)U at tRNA wobble positions of tRNA(Lys), tRNA(Glu) and tRNA(Gln). May act by forming a heterodimer with NCS6/CTU1 that ligates sulfur from thiocarboxylated URM1 onto the uridine of tRNAs at wobble position.</text>
</comment>
<dbReference type="PANTHER" id="PTHR20882:SF14">
    <property type="entry name" value="CYTOPLASMIC TRNA 2-THIOLATION PROTEIN 2"/>
    <property type="match status" value="1"/>
</dbReference>
<dbReference type="SUPFAM" id="SSF52402">
    <property type="entry name" value="Adenine nucleotide alpha hydrolases-like"/>
    <property type="match status" value="1"/>
</dbReference>
<evidence type="ECO:0000256" key="1">
    <source>
        <dbReference type="ARBA" id="ARBA00022490"/>
    </source>
</evidence>